<comment type="subcellular location">
    <subcellularLocation>
        <location evidence="1">Cell membrane</location>
        <topology evidence="1">Multi-pass membrane protein</topology>
    </subcellularLocation>
</comment>
<feature type="domain" description="Glycosyltransferase RgtA/B/C/D-like" evidence="9">
    <location>
        <begin position="60"/>
        <end position="204"/>
    </location>
</feature>
<name>A0ABV6U9G6_9ACTN</name>
<evidence type="ECO:0000256" key="6">
    <source>
        <dbReference type="ARBA" id="ARBA00022989"/>
    </source>
</evidence>
<feature type="transmembrane region" description="Helical" evidence="8">
    <location>
        <begin position="273"/>
        <end position="294"/>
    </location>
</feature>
<reference evidence="10 11" key="1">
    <citation type="submission" date="2024-09" db="EMBL/GenBank/DDBJ databases">
        <authorList>
            <person name="Sun Q."/>
            <person name="Mori K."/>
        </authorList>
    </citation>
    <scope>NUCLEOTIDE SEQUENCE [LARGE SCALE GENOMIC DNA]</scope>
    <source>
        <strain evidence="10 11">TBRC 1851</strain>
    </source>
</reference>
<sequence length="493" mass="51581">MRRPYAIAAPAGLALVAGLWDLASPPVWRDEAATLSAVIRTPHQLLHLLQAVDAVHGLYYALMHVVVALFGTGEVVLRLPSVVAGALAAAGVGALGRALGHRRAGLYGGMLMATMPIFSRYVQEARPYPLAMAATIGVTLLLLRAVRGPSAAAFTLYGVALAALGYVNLFAFLVAGVHGVYVALSRGPVWRWCGAAAGALAVVGPLVWLASRQTAQIGWIPRPGPAETGMLAVELFGDVGAAHPAWLGVAPLAWALALLGVALCVRTSGGRDLLALTLPWLLVPPLVLLAVSWAAHPVYVFRYVFCCLPAAALLVGAGLAVLPSALSHALVRRAAVAVLAVAWLGLSIPGQLDARGPDGRQDDPRPVMALLASAARPGDGVLFAPGKARKYAVVYPGVFERLDDVALARSPESDGSFRGREAGRRVLADRLAGLRTIWVVGHAGKAALSSRRFDLLRRSFVPTGRWTFRGMFVARYSAGGSPGSSPGPNRPLS</sequence>
<keyword evidence="2" id="KW-1003">Cell membrane</keyword>
<evidence type="ECO:0000256" key="4">
    <source>
        <dbReference type="ARBA" id="ARBA00022679"/>
    </source>
</evidence>
<evidence type="ECO:0000256" key="7">
    <source>
        <dbReference type="ARBA" id="ARBA00023136"/>
    </source>
</evidence>
<keyword evidence="5 8" id="KW-0812">Transmembrane</keyword>
<dbReference type="Proteomes" id="UP001589870">
    <property type="component" value="Unassembled WGS sequence"/>
</dbReference>
<organism evidence="10 11">
    <name type="scientific">Sphaerimonospora cavernae</name>
    <dbReference type="NCBI Taxonomy" id="1740611"/>
    <lineage>
        <taxon>Bacteria</taxon>
        <taxon>Bacillati</taxon>
        <taxon>Actinomycetota</taxon>
        <taxon>Actinomycetes</taxon>
        <taxon>Streptosporangiales</taxon>
        <taxon>Streptosporangiaceae</taxon>
        <taxon>Sphaerimonospora</taxon>
    </lineage>
</organism>
<evidence type="ECO:0000259" key="9">
    <source>
        <dbReference type="Pfam" id="PF13231"/>
    </source>
</evidence>
<keyword evidence="7 8" id="KW-0472">Membrane</keyword>
<keyword evidence="3 10" id="KW-0328">Glycosyltransferase</keyword>
<keyword evidence="11" id="KW-1185">Reference proteome</keyword>
<feature type="transmembrane region" description="Helical" evidence="8">
    <location>
        <begin position="152"/>
        <end position="177"/>
    </location>
</feature>
<feature type="transmembrane region" description="Helical" evidence="8">
    <location>
        <begin position="189"/>
        <end position="210"/>
    </location>
</feature>
<evidence type="ECO:0000313" key="10">
    <source>
        <dbReference type="EMBL" id="MFC0864824.1"/>
    </source>
</evidence>
<keyword evidence="6 8" id="KW-1133">Transmembrane helix</keyword>
<dbReference type="InterPro" id="IPR050297">
    <property type="entry name" value="LipidA_mod_glycosyltrf_83"/>
</dbReference>
<feature type="transmembrane region" description="Helical" evidence="8">
    <location>
        <begin position="334"/>
        <end position="352"/>
    </location>
</feature>
<keyword evidence="4 10" id="KW-0808">Transferase</keyword>
<dbReference type="PANTHER" id="PTHR33908:SF3">
    <property type="entry name" value="UNDECAPRENYL PHOSPHATE-ALPHA-4-AMINO-4-DEOXY-L-ARABINOSE ARABINOSYL TRANSFERASE"/>
    <property type="match status" value="1"/>
</dbReference>
<feature type="transmembrane region" description="Helical" evidence="8">
    <location>
        <begin position="104"/>
        <end position="121"/>
    </location>
</feature>
<accession>A0ABV6U9G6</accession>
<evidence type="ECO:0000313" key="11">
    <source>
        <dbReference type="Proteomes" id="UP001589870"/>
    </source>
</evidence>
<feature type="transmembrane region" description="Helical" evidence="8">
    <location>
        <begin position="300"/>
        <end position="322"/>
    </location>
</feature>
<feature type="transmembrane region" description="Helical" evidence="8">
    <location>
        <begin position="128"/>
        <end position="146"/>
    </location>
</feature>
<evidence type="ECO:0000256" key="2">
    <source>
        <dbReference type="ARBA" id="ARBA00022475"/>
    </source>
</evidence>
<evidence type="ECO:0000256" key="8">
    <source>
        <dbReference type="SAM" id="Phobius"/>
    </source>
</evidence>
<feature type="transmembrane region" description="Helical" evidence="8">
    <location>
        <begin position="45"/>
        <end position="70"/>
    </location>
</feature>
<evidence type="ECO:0000256" key="5">
    <source>
        <dbReference type="ARBA" id="ARBA00022692"/>
    </source>
</evidence>
<dbReference type="EMBL" id="JBHMQT010000044">
    <property type="protein sequence ID" value="MFC0864824.1"/>
    <property type="molecule type" value="Genomic_DNA"/>
</dbReference>
<protein>
    <submittedName>
        <fullName evidence="10">Glycosyltransferase family 39 protein</fullName>
        <ecNumber evidence="10">2.4.-.-</ecNumber>
    </submittedName>
</protein>
<dbReference type="RefSeq" id="WP_394302880.1">
    <property type="nucleotide sequence ID" value="NZ_JBHMQT010000044.1"/>
</dbReference>
<evidence type="ECO:0000256" key="1">
    <source>
        <dbReference type="ARBA" id="ARBA00004651"/>
    </source>
</evidence>
<dbReference type="EC" id="2.4.-.-" evidence="10"/>
<feature type="transmembrane region" description="Helical" evidence="8">
    <location>
        <begin position="245"/>
        <end position="266"/>
    </location>
</feature>
<dbReference type="InterPro" id="IPR038731">
    <property type="entry name" value="RgtA/B/C-like"/>
</dbReference>
<gene>
    <name evidence="10" type="ORF">ACFHYQ_21250</name>
</gene>
<feature type="transmembrane region" description="Helical" evidence="8">
    <location>
        <begin position="77"/>
        <end position="98"/>
    </location>
</feature>
<dbReference type="PANTHER" id="PTHR33908">
    <property type="entry name" value="MANNOSYLTRANSFERASE YKCB-RELATED"/>
    <property type="match status" value="1"/>
</dbReference>
<dbReference type="Pfam" id="PF13231">
    <property type="entry name" value="PMT_2"/>
    <property type="match status" value="1"/>
</dbReference>
<comment type="caution">
    <text evidence="10">The sequence shown here is derived from an EMBL/GenBank/DDBJ whole genome shotgun (WGS) entry which is preliminary data.</text>
</comment>
<proteinExistence type="predicted"/>
<dbReference type="GO" id="GO:0016757">
    <property type="term" value="F:glycosyltransferase activity"/>
    <property type="evidence" value="ECO:0007669"/>
    <property type="project" value="UniProtKB-KW"/>
</dbReference>
<evidence type="ECO:0000256" key="3">
    <source>
        <dbReference type="ARBA" id="ARBA00022676"/>
    </source>
</evidence>